<evidence type="ECO:0000259" key="2">
    <source>
        <dbReference type="Pfam" id="PF13839"/>
    </source>
</evidence>
<dbReference type="OrthoDB" id="630188at2759"/>
<dbReference type="PANTHER" id="PTHR32285:SF48">
    <property type="entry name" value="PROTEIN TRICHOME BIREFRINGENCE-LIKE 19"/>
    <property type="match status" value="1"/>
</dbReference>
<dbReference type="AlphaFoldDB" id="A0A1Y2CVR0"/>
<evidence type="ECO:0000313" key="3">
    <source>
        <dbReference type="EMBL" id="ORY50425.1"/>
    </source>
</evidence>
<gene>
    <name evidence="3" type="ORF">BCR33DRAFT_713231</name>
</gene>
<dbReference type="InterPro" id="IPR026057">
    <property type="entry name" value="TBL_C"/>
</dbReference>
<dbReference type="Pfam" id="PF13839">
    <property type="entry name" value="PC-Esterase"/>
    <property type="match status" value="1"/>
</dbReference>
<dbReference type="PANTHER" id="PTHR32285">
    <property type="entry name" value="PROTEIN TRICHOME BIREFRINGENCE-LIKE 9-RELATED"/>
    <property type="match status" value="1"/>
</dbReference>
<reference evidence="3 4" key="1">
    <citation type="submission" date="2016-07" db="EMBL/GenBank/DDBJ databases">
        <title>Pervasive Adenine N6-methylation of Active Genes in Fungi.</title>
        <authorList>
            <consortium name="DOE Joint Genome Institute"/>
            <person name="Mondo S.J."/>
            <person name="Dannebaum R.O."/>
            <person name="Kuo R.C."/>
            <person name="Labutti K."/>
            <person name="Haridas S."/>
            <person name="Kuo A."/>
            <person name="Salamov A."/>
            <person name="Ahrendt S.R."/>
            <person name="Lipzen A."/>
            <person name="Sullivan W."/>
            <person name="Andreopoulos W.B."/>
            <person name="Clum A."/>
            <person name="Lindquist E."/>
            <person name="Daum C."/>
            <person name="Ramamoorthy G.K."/>
            <person name="Gryganskyi A."/>
            <person name="Culley D."/>
            <person name="Magnuson J.K."/>
            <person name="James T.Y."/>
            <person name="O'Malley M.A."/>
            <person name="Stajich J.E."/>
            <person name="Spatafora J.W."/>
            <person name="Visel A."/>
            <person name="Grigoriev I.V."/>
        </authorList>
    </citation>
    <scope>NUCLEOTIDE SEQUENCE [LARGE SCALE GENOMIC DNA]</scope>
    <source>
        <strain evidence="3 4">JEL800</strain>
    </source>
</reference>
<dbReference type="EMBL" id="MCGO01000007">
    <property type="protein sequence ID" value="ORY50425.1"/>
    <property type="molecule type" value="Genomic_DNA"/>
</dbReference>
<keyword evidence="4" id="KW-1185">Reference proteome</keyword>
<dbReference type="Proteomes" id="UP000193642">
    <property type="component" value="Unassembled WGS sequence"/>
</dbReference>
<evidence type="ECO:0000256" key="1">
    <source>
        <dbReference type="ARBA" id="ARBA00007727"/>
    </source>
</evidence>
<sequence length="369" mass="41575">MNRGRKLLLASIIVALLVLFQLNSVLRRTIWTDPQSPRTMWKHTTSNQSDYIAAYRTCPLLADQDLCALPRLESIASWKLSLQLPDITSLQDSCLAGQTIGISGDSISRQSFRSLVCLFHAHGYNVSLSESETTATISSNAYPRKKLLTILWTSDKLNPYLIAFEGKRPSPTLKKGLHPSLQSLLSKHKLNHLILNTGLWLDPSSFSDRKNPITGSPETWLTEYKKAITETINALTTTDTLRSQKTKITFRNTPFRHFKTVAGSSNPLGGCPNARDDVRDGWGPSFNSSARDYPLSYAEIQLNVLLEEFILEAKRRHPTLKWEEVLDAASIAEHREDAHTSFTDCAHYCLPGVPDAWNMIWLARYWDSC</sequence>
<dbReference type="GO" id="GO:0016413">
    <property type="term" value="F:O-acetyltransferase activity"/>
    <property type="evidence" value="ECO:0007669"/>
    <property type="project" value="InterPro"/>
</dbReference>
<accession>A0A1Y2CVR0</accession>
<feature type="domain" description="Trichome birefringence-like C-terminal" evidence="2">
    <location>
        <begin position="95"/>
        <end position="362"/>
    </location>
</feature>
<proteinExistence type="inferred from homology"/>
<name>A0A1Y2CVR0_9FUNG</name>
<protein>
    <recommendedName>
        <fullName evidence="2">Trichome birefringence-like C-terminal domain-containing protein</fullName>
    </recommendedName>
</protein>
<organism evidence="3 4">
    <name type="scientific">Rhizoclosmatium globosum</name>
    <dbReference type="NCBI Taxonomy" id="329046"/>
    <lineage>
        <taxon>Eukaryota</taxon>
        <taxon>Fungi</taxon>
        <taxon>Fungi incertae sedis</taxon>
        <taxon>Chytridiomycota</taxon>
        <taxon>Chytridiomycota incertae sedis</taxon>
        <taxon>Chytridiomycetes</taxon>
        <taxon>Chytridiales</taxon>
        <taxon>Chytriomycetaceae</taxon>
        <taxon>Rhizoclosmatium</taxon>
    </lineage>
</organism>
<comment type="similarity">
    <text evidence="1">Belongs to the PC-esterase family. TBL subfamily.</text>
</comment>
<comment type="caution">
    <text evidence="3">The sequence shown here is derived from an EMBL/GenBank/DDBJ whole genome shotgun (WGS) entry which is preliminary data.</text>
</comment>
<dbReference type="InterPro" id="IPR029962">
    <property type="entry name" value="TBL"/>
</dbReference>
<evidence type="ECO:0000313" key="4">
    <source>
        <dbReference type="Proteomes" id="UP000193642"/>
    </source>
</evidence>